<proteinExistence type="predicted"/>
<feature type="compositionally biased region" description="Basic and acidic residues" evidence="1">
    <location>
        <begin position="25"/>
        <end position="40"/>
    </location>
</feature>
<dbReference type="RefSeq" id="WP_177219737.1">
    <property type="nucleotide sequence ID" value="NZ_FPBZ01000009.1"/>
</dbReference>
<evidence type="ECO:0000256" key="1">
    <source>
        <dbReference type="SAM" id="MobiDB-lite"/>
    </source>
</evidence>
<evidence type="ECO:0000313" key="2">
    <source>
        <dbReference type="EMBL" id="SFU60440.1"/>
    </source>
</evidence>
<sequence length="49" mass="5602">MIWRAGVIITVDYDGELTIEQGLVPKEDMKKLPQKKERGKGNCSKGRRQ</sequence>
<gene>
    <name evidence="2" type="ORF">SAMN05216417_10999</name>
</gene>
<dbReference type="AlphaFoldDB" id="A0A1I7HI50"/>
<name>A0A1I7HI50_9PROT</name>
<protein>
    <submittedName>
        <fullName evidence="2">Chromosome partitioning protein, ParB family</fullName>
    </submittedName>
</protein>
<feature type="region of interest" description="Disordered" evidence="1">
    <location>
        <begin position="25"/>
        <end position="49"/>
    </location>
</feature>
<dbReference type="EMBL" id="FPBZ01000009">
    <property type="protein sequence ID" value="SFU60440.1"/>
    <property type="molecule type" value="Genomic_DNA"/>
</dbReference>
<organism evidence="2 3">
    <name type="scientific">Nitrosospira multiformis</name>
    <dbReference type="NCBI Taxonomy" id="1231"/>
    <lineage>
        <taxon>Bacteria</taxon>
        <taxon>Pseudomonadati</taxon>
        <taxon>Pseudomonadota</taxon>
        <taxon>Betaproteobacteria</taxon>
        <taxon>Nitrosomonadales</taxon>
        <taxon>Nitrosomonadaceae</taxon>
        <taxon>Nitrosospira</taxon>
    </lineage>
</organism>
<accession>A0A1I7HI50</accession>
<reference evidence="2 3" key="1">
    <citation type="submission" date="2016-10" db="EMBL/GenBank/DDBJ databases">
        <authorList>
            <person name="de Groot N.N."/>
        </authorList>
    </citation>
    <scope>NUCLEOTIDE SEQUENCE [LARGE SCALE GENOMIC DNA]</scope>
    <source>
        <strain evidence="2 3">Nl14</strain>
    </source>
</reference>
<dbReference type="Proteomes" id="UP000182649">
    <property type="component" value="Unassembled WGS sequence"/>
</dbReference>
<evidence type="ECO:0000313" key="3">
    <source>
        <dbReference type="Proteomes" id="UP000182649"/>
    </source>
</evidence>